<protein>
    <submittedName>
        <fullName evidence="1">Uncharacterized protein</fullName>
    </submittedName>
</protein>
<sequence>MTVEAKSFLVSSHLSSGAASFTNFSALSIPTANGYSSSTCRPRAIAFTLILYFPNSIADA</sequence>
<dbReference type="Proteomes" id="UP000828941">
    <property type="component" value="Chromosome 4"/>
</dbReference>
<organism evidence="1 2">
    <name type="scientific">Bauhinia variegata</name>
    <name type="common">Purple orchid tree</name>
    <name type="synonym">Phanera variegata</name>
    <dbReference type="NCBI Taxonomy" id="167791"/>
    <lineage>
        <taxon>Eukaryota</taxon>
        <taxon>Viridiplantae</taxon>
        <taxon>Streptophyta</taxon>
        <taxon>Embryophyta</taxon>
        <taxon>Tracheophyta</taxon>
        <taxon>Spermatophyta</taxon>
        <taxon>Magnoliopsida</taxon>
        <taxon>eudicotyledons</taxon>
        <taxon>Gunneridae</taxon>
        <taxon>Pentapetalae</taxon>
        <taxon>rosids</taxon>
        <taxon>fabids</taxon>
        <taxon>Fabales</taxon>
        <taxon>Fabaceae</taxon>
        <taxon>Cercidoideae</taxon>
        <taxon>Cercideae</taxon>
        <taxon>Bauhiniinae</taxon>
        <taxon>Bauhinia</taxon>
    </lineage>
</organism>
<name>A0ACB9PLI1_BAUVA</name>
<reference evidence="1 2" key="1">
    <citation type="journal article" date="2022" name="DNA Res.">
        <title>Chromosomal-level genome assembly of the orchid tree Bauhinia variegata (Leguminosae; Cercidoideae) supports the allotetraploid origin hypothesis of Bauhinia.</title>
        <authorList>
            <person name="Zhong Y."/>
            <person name="Chen Y."/>
            <person name="Zheng D."/>
            <person name="Pang J."/>
            <person name="Liu Y."/>
            <person name="Luo S."/>
            <person name="Meng S."/>
            <person name="Qian L."/>
            <person name="Wei D."/>
            <person name="Dai S."/>
            <person name="Zhou R."/>
        </authorList>
    </citation>
    <scope>NUCLEOTIDE SEQUENCE [LARGE SCALE GENOMIC DNA]</scope>
    <source>
        <strain evidence="1">BV-YZ2020</strain>
    </source>
</reference>
<comment type="caution">
    <text evidence="1">The sequence shown here is derived from an EMBL/GenBank/DDBJ whole genome shotgun (WGS) entry which is preliminary data.</text>
</comment>
<evidence type="ECO:0000313" key="1">
    <source>
        <dbReference type="EMBL" id="KAI4348331.1"/>
    </source>
</evidence>
<accession>A0ACB9PLI1</accession>
<proteinExistence type="predicted"/>
<keyword evidence="2" id="KW-1185">Reference proteome</keyword>
<gene>
    <name evidence="1" type="ORF">L6164_009066</name>
</gene>
<evidence type="ECO:0000313" key="2">
    <source>
        <dbReference type="Proteomes" id="UP000828941"/>
    </source>
</evidence>
<dbReference type="EMBL" id="CM039429">
    <property type="protein sequence ID" value="KAI4348331.1"/>
    <property type="molecule type" value="Genomic_DNA"/>
</dbReference>